<dbReference type="PANTHER" id="PTHR43677">
    <property type="entry name" value="SHORT-CHAIN DEHYDROGENASE/REDUCTASE"/>
    <property type="match status" value="1"/>
</dbReference>
<dbReference type="Pfam" id="PF08240">
    <property type="entry name" value="ADH_N"/>
    <property type="match status" value="1"/>
</dbReference>
<name>A0A212LDR5_9HYPH</name>
<dbReference type="SMART" id="SM00829">
    <property type="entry name" value="PKS_ER"/>
    <property type="match status" value="1"/>
</dbReference>
<dbReference type="GO" id="GO:0043957">
    <property type="term" value="F:acryloyl-CoA reductase (NADPH) activity"/>
    <property type="evidence" value="ECO:0007669"/>
    <property type="project" value="UniProtKB-EC"/>
</dbReference>
<proteinExistence type="predicted"/>
<gene>
    <name evidence="2" type="primary">acuI</name>
    <name evidence="2" type="ORF">KL86PLE_20167</name>
</gene>
<keyword evidence="2" id="KW-0560">Oxidoreductase</keyword>
<dbReference type="RefSeq" id="WP_288195883.1">
    <property type="nucleotide sequence ID" value="NZ_LT608334.1"/>
</dbReference>
<dbReference type="SUPFAM" id="SSF51735">
    <property type="entry name" value="NAD(P)-binding Rossmann-fold domains"/>
    <property type="match status" value="1"/>
</dbReference>
<feature type="domain" description="Enoyl reductase (ER)" evidence="1">
    <location>
        <begin position="16"/>
        <end position="326"/>
    </location>
</feature>
<dbReference type="PANTHER" id="PTHR43677:SF1">
    <property type="entry name" value="ACRYLYL-COA REDUCTASE ACUI-RELATED"/>
    <property type="match status" value="1"/>
</dbReference>
<dbReference type="Pfam" id="PF00107">
    <property type="entry name" value="ADH_zinc_N"/>
    <property type="match status" value="1"/>
</dbReference>
<reference evidence="2" key="1">
    <citation type="submission" date="2016-08" db="EMBL/GenBank/DDBJ databases">
        <authorList>
            <person name="Seilhamer J.J."/>
        </authorList>
    </citation>
    <scope>NUCLEOTIDE SEQUENCE</scope>
    <source>
        <strain evidence="2">86</strain>
    </source>
</reference>
<dbReference type="SUPFAM" id="SSF50129">
    <property type="entry name" value="GroES-like"/>
    <property type="match status" value="1"/>
</dbReference>
<sequence>MTDFAAVLLERDDEGKTMARLARLSDADLMDGDVTLAVRASAVNFKDGLAVTGRLPVVRRWPMVPGVDAAATVVASEHPRWQPGDEVILTGWGVGEAHLGAWSERMRVSGDWLVRRPATLSPVEAMALGTAGLTVAEGLDRLRRHGVTPADGPVVVTGAAGGVGSMAVMLLARQGWSVTAVTGRPAEAERLRRLGAAEVIGRELFVGPAKPLARERWAAAFDMVGSAVLAHVLSMLKPGGAAIACGNAAGMDLPASVAPFILRGVSLIGVDSVRVPTARREAIWSHLADTVDRHRLAAMTQVIPLADAIEAGRRIVEGGVAGRTVVAIGYPGQISGPA</sequence>
<evidence type="ECO:0000259" key="1">
    <source>
        <dbReference type="SMART" id="SM00829"/>
    </source>
</evidence>
<dbReference type="CDD" id="cd08288">
    <property type="entry name" value="MDR_yhdh"/>
    <property type="match status" value="1"/>
</dbReference>
<dbReference type="InterPro" id="IPR011032">
    <property type="entry name" value="GroES-like_sf"/>
</dbReference>
<organism evidence="2">
    <name type="scientific">uncultured Pleomorphomonas sp</name>
    <dbReference type="NCBI Taxonomy" id="442121"/>
    <lineage>
        <taxon>Bacteria</taxon>
        <taxon>Pseudomonadati</taxon>
        <taxon>Pseudomonadota</taxon>
        <taxon>Alphaproteobacteria</taxon>
        <taxon>Hyphomicrobiales</taxon>
        <taxon>Pleomorphomonadaceae</taxon>
        <taxon>Pleomorphomonas</taxon>
        <taxon>environmental samples</taxon>
    </lineage>
</organism>
<dbReference type="NCBIfam" id="TIGR02823">
    <property type="entry name" value="oxido_YhdH"/>
    <property type="match status" value="1"/>
</dbReference>
<dbReference type="EC" id="1.3.1.84" evidence="2"/>
<dbReference type="InterPro" id="IPR014188">
    <property type="entry name" value="Acrylyl-CoA_reductase_AcuI"/>
</dbReference>
<dbReference type="InterPro" id="IPR036291">
    <property type="entry name" value="NAD(P)-bd_dom_sf"/>
</dbReference>
<evidence type="ECO:0000313" key="2">
    <source>
        <dbReference type="EMBL" id="SCM75499.1"/>
    </source>
</evidence>
<dbReference type="InterPro" id="IPR013149">
    <property type="entry name" value="ADH-like_C"/>
</dbReference>
<dbReference type="InterPro" id="IPR051397">
    <property type="entry name" value="Zn-ADH-like_protein"/>
</dbReference>
<dbReference type="InterPro" id="IPR020843">
    <property type="entry name" value="ER"/>
</dbReference>
<dbReference type="Gene3D" id="3.40.50.720">
    <property type="entry name" value="NAD(P)-binding Rossmann-like Domain"/>
    <property type="match status" value="1"/>
</dbReference>
<dbReference type="AlphaFoldDB" id="A0A212LDR5"/>
<dbReference type="EMBL" id="FMJD01000006">
    <property type="protein sequence ID" value="SCM75499.1"/>
    <property type="molecule type" value="Genomic_DNA"/>
</dbReference>
<dbReference type="InterPro" id="IPR013154">
    <property type="entry name" value="ADH-like_N"/>
</dbReference>
<accession>A0A212LDR5</accession>
<protein>
    <submittedName>
        <fullName evidence="2">Acrylyl-CoA reductase AcuI</fullName>
        <ecNumber evidence="2">1.3.1.84</ecNumber>
    </submittedName>
</protein>
<dbReference type="Gene3D" id="3.90.180.10">
    <property type="entry name" value="Medium-chain alcohol dehydrogenases, catalytic domain"/>
    <property type="match status" value="1"/>
</dbReference>